<comment type="subcellular location">
    <subcellularLocation>
        <location evidence="1">Cell membrane</location>
        <topology evidence="1">Multi-pass membrane protein</topology>
    </subcellularLocation>
</comment>
<accession>A0ABY8J1V3</accession>
<sequence>MAKKSQRIIGICQKEHFCKRKGSAHSSRVVSFGRVKTAHGNRLLSEVAFQKTEVGELANMSYAPFKVRIYAFLLDYLVIVIYGIFVLGTISFVFRSYINYLFSNSPVTAELTGFIMITLPVSLYFIIGEQSKWQGTWGKRKMSIRVVDHSGRRIGKGRSAVRTAIKFLPWEVAHFGIWQLMLPTDFSGITILIILNAVNITIILYLFIPFTNKKRKNIYDWISGTVVIK</sequence>
<gene>
    <name evidence="8" type="ORF">P9989_03925</name>
</gene>
<dbReference type="InterPro" id="IPR051791">
    <property type="entry name" value="Pra-immunoreactive"/>
</dbReference>
<evidence type="ECO:0000256" key="6">
    <source>
        <dbReference type="SAM" id="Phobius"/>
    </source>
</evidence>
<keyword evidence="3 6" id="KW-0812">Transmembrane</keyword>
<keyword evidence="5 6" id="KW-0472">Membrane</keyword>
<dbReference type="Pfam" id="PF06271">
    <property type="entry name" value="RDD"/>
    <property type="match status" value="1"/>
</dbReference>
<evidence type="ECO:0000256" key="5">
    <source>
        <dbReference type="ARBA" id="ARBA00023136"/>
    </source>
</evidence>
<reference evidence="8 9" key="1">
    <citation type="submission" date="2023-04" db="EMBL/GenBank/DDBJ databases">
        <title>Genome sequence of Halobacillus naozhouensis KACC 21980.</title>
        <authorList>
            <person name="Kim S."/>
            <person name="Heo J."/>
            <person name="Kwon S.-W."/>
        </authorList>
    </citation>
    <scope>NUCLEOTIDE SEQUENCE [LARGE SCALE GENOMIC DNA]</scope>
    <source>
        <strain evidence="8 9">KCTC 13234</strain>
    </source>
</reference>
<keyword evidence="2" id="KW-1003">Cell membrane</keyword>
<evidence type="ECO:0000256" key="1">
    <source>
        <dbReference type="ARBA" id="ARBA00004651"/>
    </source>
</evidence>
<feature type="transmembrane region" description="Helical" evidence="6">
    <location>
        <begin position="106"/>
        <end position="127"/>
    </location>
</feature>
<dbReference type="Proteomes" id="UP001221597">
    <property type="component" value="Chromosome"/>
</dbReference>
<evidence type="ECO:0000313" key="9">
    <source>
        <dbReference type="Proteomes" id="UP001221597"/>
    </source>
</evidence>
<dbReference type="InterPro" id="IPR010432">
    <property type="entry name" value="RDD"/>
</dbReference>
<feature type="transmembrane region" description="Helical" evidence="6">
    <location>
        <begin position="69"/>
        <end position="94"/>
    </location>
</feature>
<evidence type="ECO:0000256" key="2">
    <source>
        <dbReference type="ARBA" id="ARBA00022475"/>
    </source>
</evidence>
<keyword evidence="9" id="KW-1185">Reference proteome</keyword>
<feature type="transmembrane region" description="Helical" evidence="6">
    <location>
        <begin position="186"/>
        <end position="208"/>
    </location>
</feature>
<name>A0ABY8J1V3_9BACI</name>
<protein>
    <submittedName>
        <fullName evidence="8">RDD family protein</fullName>
    </submittedName>
</protein>
<evidence type="ECO:0000256" key="4">
    <source>
        <dbReference type="ARBA" id="ARBA00022989"/>
    </source>
</evidence>
<organism evidence="8 9">
    <name type="scientific">Halobacillus naozhouensis</name>
    <dbReference type="NCBI Taxonomy" id="554880"/>
    <lineage>
        <taxon>Bacteria</taxon>
        <taxon>Bacillati</taxon>
        <taxon>Bacillota</taxon>
        <taxon>Bacilli</taxon>
        <taxon>Bacillales</taxon>
        <taxon>Bacillaceae</taxon>
        <taxon>Halobacillus</taxon>
    </lineage>
</organism>
<evidence type="ECO:0000256" key="3">
    <source>
        <dbReference type="ARBA" id="ARBA00022692"/>
    </source>
</evidence>
<evidence type="ECO:0000313" key="8">
    <source>
        <dbReference type="EMBL" id="WFT75552.1"/>
    </source>
</evidence>
<keyword evidence="4 6" id="KW-1133">Transmembrane helix</keyword>
<dbReference type="PANTHER" id="PTHR36115">
    <property type="entry name" value="PROLINE-RICH ANTIGEN HOMOLOG-RELATED"/>
    <property type="match status" value="1"/>
</dbReference>
<dbReference type="EMBL" id="CP121671">
    <property type="protein sequence ID" value="WFT75552.1"/>
    <property type="molecule type" value="Genomic_DNA"/>
</dbReference>
<feature type="transmembrane region" description="Helical" evidence="6">
    <location>
        <begin position="160"/>
        <end position="180"/>
    </location>
</feature>
<proteinExistence type="predicted"/>
<evidence type="ECO:0000259" key="7">
    <source>
        <dbReference type="Pfam" id="PF06271"/>
    </source>
</evidence>
<dbReference type="RefSeq" id="WP_283077518.1">
    <property type="nucleotide sequence ID" value="NZ_CP121671.1"/>
</dbReference>
<feature type="domain" description="RDD" evidence="7">
    <location>
        <begin position="62"/>
        <end position="224"/>
    </location>
</feature>